<dbReference type="OrthoDB" id="1896086at2759"/>
<dbReference type="GeneID" id="43656622"/>
<dbReference type="Pfam" id="PF13472">
    <property type="entry name" value="Lipase_GDSL_2"/>
    <property type="match status" value="1"/>
</dbReference>
<feature type="signal peptide" evidence="2">
    <location>
        <begin position="1"/>
        <end position="21"/>
    </location>
</feature>
<feature type="chain" id="PRO_5025017887" evidence="2">
    <location>
        <begin position="22"/>
        <end position="653"/>
    </location>
</feature>
<reference evidence="4 5" key="1">
    <citation type="submission" date="2019-04" db="EMBL/GenBank/DDBJ databases">
        <title>Friends and foes A comparative genomics studyof 23 Aspergillus species from section Flavi.</title>
        <authorList>
            <consortium name="DOE Joint Genome Institute"/>
            <person name="Kjaerbolling I."/>
            <person name="Vesth T."/>
            <person name="Frisvad J.C."/>
            <person name="Nybo J.L."/>
            <person name="Theobald S."/>
            <person name="Kildgaard S."/>
            <person name="Isbrandt T."/>
            <person name="Kuo A."/>
            <person name="Sato A."/>
            <person name="Lyhne E.K."/>
            <person name="Kogle M.E."/>
            <person name="Wiebenga A."/>
            <person name="Kun R.S."/>
            <person name="Lubbers R.J."/>
            <person name="Makela M.R."/>
            <person name="Barry K."/>
            <person name="Chovatia M."/>
            <person name="Clum A."/>
            <person name="Daum C."/>
            <person name="Haridas S."/>
            <person name="He G."/>
            <person name="LaButti K."/>
            <person name="Lipzen A."/>
            <person name="Mondo S."/>
            <person name="Riley R."/>
            <person name="Salamov A."/>
            <person name="Simmons B.A."/>
            <person name="Magnuson J.K."/>
            <person name="Henrissat B."/>
            <person name="Mortensen U.H."/>
            <person name="Larsen T.O."/>
            <person name="Devries R.P."/>
            <person name="Grigoriev I.V."/>
            <person name="Machida M."/>
            <person name="Baker S.E."/>
            <person name="Andersen M.R."/>
        </authorList>
    </citation>
    <scope>NUCLEOTIDE SEQUENCE [LARGE SCALE GENOMIC DNA]</scope>
    <source>
        <strain evidence="4 5">CBS 763.97</strain>
    </source>
</reference>
<dbReference type="InterPro" id="IPR036514">
    <property type="entry name" value="SGNH_hydro_sf"/>
</dbReference>
<keyword evidence="2" id="KW-0732">Signal</keyword>
<dbReference type="RefSeq" id="XP_031929819.1">
    <property type="nucleotide sequence ID" value="XM_032072176.1"/>
</dbReference>
<dbReference type="InterPro" id="IPR037460">
    <property type="entry name" value="SEST-like"/>
</dbReference>
<feature type="domain" description="SGNH hydrolase-type esterase" evidence="3">
    <location>
        <begin position="47"/>
        <end position="183"/>
    </location>
</feature>
<keyword evidence="5" id="KW-1185">Reference proteome</keyword>
<evidence type="ECO:0000313" key="5">
    <source>
        <dbReference type="Proteomes" id="UP000326268"/>
    </source>
</evidence>
<dbReference type="InterPro" id="IPR013830">
    <property type="entry name" value="SGNH_hydro"/>
</dbReference>
<proteinExistence type="predicted"/>
<dbReference type="GO" id="GO:0016788">
    <property type="term" value="F:hydrolase activity, acting on ester bonds"/>
    <property type="evidence" value="ECO:0007669"/>
    <property type="project" value="InterPro"/>
</dbReference>
<dbReference type="Proteomes" id="UP000326268">
    <property type="component" value="Unassembled WGS sequence"/>
</dbReference>
<keyword evidence="4" id="KW-0378">Hydrolase</keyword>
<dbReference type="CDD" id="cd01823">
    <property type="entry name" value="SEST_like"/>
    <property type="match status" value="1"/>
</dbReference>
<dbReference type="PANTHER" id="PTHR37981">
    <property type="entry name" value="LIPASE 2"/>
    <property type="match status" value="1"/>
</dbReference>
<evidence type="ECO:0000256" key="1">
    <source>
        <dbReference type="SAM" id="MobiDB-lite"/>
    </source>
</evidence>
<feature type="region of interest" description="Disordered" evidence="1">
    <location>
        <begin position="349"/>
        <end position="377"/>
    </location>
</feature>
<dbReference type="GO" id="GO:0006629">
    <property type="term" value="P:lipid metabolic process"/>
    <property type="evidence" value="ECO:0007669"/>
    <property type="project" value="TreeGrafter"/>
</dbReference>
<organism evidence="4 5">
    <name type="scientific">Aspergillus caelatus</name>
    <dbReference type="NCBI Taxonomy" id="61420"/>
    <lineage>
        <taxon>Eukaryota</taxon>
        <taxon>Fungi</taxon>
        <taxon>Dikarya</taxon>
        <taxon>Ascomycota</taxon>
        <taxon>Pezizomycotina</taxon>
        <taxon>Eurotiomycetes</taxon>
        <taxon>Eurotiomycetidae</taxon>
        <taxon>Eurotiales</taxon>
        <taxon>Aspergillaceae</taxon>
        <taxon>Aspergillus</taxon>
        <taxon>Aspergillus subgen. Circumdati</taxon>
    </lineage>
</organism>
<evidence type="ECO:0000259" key="3">
    <source>
        <dbReference type="Pfam" id="PF13472"/>
    </source>
</evidence>
<dbReference type="EMBL" id="ML737608">
    <property type="protein sequence ID" value="KAE8366738.1"/>
    <property type="molecule type" value="Genomic_DNA"/>
</dbReference>
<accession>A0A5N7ABP3</accession>
<dbReference type="SUPFAM" id="SSF52266">
    <property type="entry name" value="SGNH hydrolase"/>
    <property type="match status" value="1"/>
</dbReference>
<dbReference type="Gene3D" id="3.40.50.1110">
    <property type="entry name" value="SGNH hydrolase"/>
    <property type="match status" value="1"/>
</dbReference>
<protein>
    <submittedName>
        <fullName evidence="4">SGNH hydrolase-type esterase domain-containing protein</fullName>
    </submittedName>
</protein>
<sequence length="653" mass="72617">MASRTWLALFLVALHASPSLGHAIPHILRDNKAGGLDDFSSIKKFAAIGDSYSAGIGAGEVLKGGAEDVSCSRYDQSYPSIMNRDVRMGGSAAHEFTYLSCSGDESPAIWEQAKKLDKDYDLITISAGGNDLGFSDIVQNCIYQVSIITETHCSDSLNHAQDVLQSQEFENNIHKLLKEAGKHLSSSGSIYYTGYGTFFNNETTACNNITWSVANFGKHHQYLTQELRTQMNDLVLSLNAKLDKLVTAAGYTFVDYENDSQGLLGRFCDEGVSEYHALNTETGLWKPRWYSMWFSNPFPPQTISDSDENKDRSLLPDIIAQWFHPRPITNYFIANKIFNKMSQAKAKKQGTKYPPFVNRPKDSCAASKSKHKTGDPLGVSTESPKCFSYKDSNSRSVLRDDILKGVEQFCKNVPSFNLPPGKDVSQQLPRLNSGGTSSNWIRYEVDEAETEEENVIRPMSEEICKKNFLKTIDGCGNNEADTATYGGSIKVGPVKLSWYPYGTGNIRMCRRDHMGASDTALPRSKFKEAIDSFCGTPFSAADVRTLMYAATGTTTPIGDQYIQMKVQPAENQSGCTRLSSLLHTPFGNECKKKFMSAVDSCDTDSMNEKHGAWGIEDDGDGCWEWIIRSQKDYDSPHWEDDTIDPTGWNTWKV</sequence>
<gene>
    <name evidence="4" type="ORF">BDV27DRAFT_155630</name>
</gene>
<name>A0A5N7ABP3_9EURO</name>
<evidence type="ECO:0000256" key="2">
    <source>
        <dbReference type="SAM" id="SignalP"/>
    </source>
</evidence>
<dbReference type="PANTHER" id="PTHR37981:SF1">
    <property type="entry name" value="SGNH HYDROLASE-TYPE ESTERASE DOMAIN-CONTAINING PROTEIN"/>
    <property type="match status" value="1"/>
</dbReference>
<evidence type="ECO:0000313" key="4">
    <source>
        <dbReference type="EMBL" id="KAE8366738.1"/>
    </source>
</evidence>
<dbReference type="AlphaFoldDB" id="A0A5N7ABP3"/>